<dbReference type="Proteomes" id="UP000481043">
    <property type="component" value="Unassembled WGS sequence"/>
</dbReference>
<dbReference type="RefSeq" id="WP_163179952.1">
    <property type="nucleotide sequence ID" value="NZ_JAAIWM010000004.1"/>
</dbReference>
<dbReference type="GO" id="GO:0016787">
    <property type="term" value="F:hydrolase activity"/>
    <property type="evidence" value="ECO:0007669"/>
    <property type="project" value="UniProtKB-KW"/>
</dbReference>
<dbReference type="NCBIfam" id="TIGR01488">
    <property type="entry name" value="HAD-SF-IB"/>
    <property type="match status" value="1"/>
</dbReference>
<dbReference type="PANTHER" id="PTHR43344:SF13">
    <property type="entry name" value="PHOSPHATASE RV3661-RELATED"/>
    <property type="match status" value="1"/>
</dbReference>
<dbReference type="Gene3D" id="3.40.50.1000">
    <property type="entry name" value="HAD superfamily/HAD-like"/>
    <property type="match status" value="1"/>
</dbReference>
<evidence type="ECO:0000313" key="5">
    <source>
        <dbReference type="EMBL" id="NEY72477.1"/>
    </source>
</evidence>
<evidence type="ECO:0000256" key="1">
    <source>
        <dbReference type="ARBA" id="ARBA00009184"/>
    </source>
</evidence>
<evidence type="ECO:0000313" key="6">
    <source>
        <dbReference type="Proteomes" id="UP000481043"/>
    </source>
</evidence>
<dbReference type="Pfam" id="PF12710">
    <property type="entry name" value="HAD"/>
    <property type="match status" value="1"/>
</dbReference>
<comment type="caution">
    <text evidence="5">The sequence shown here is derived from an EMBL/GenBank/DDBJ whole genome shotgun (WGS) entry which is preliminary data.</text>
</comment>
<dbReference type="PANTHER" id="PTHR43344">
    <property type="entry name" value="PHOSPHOSERINE PHOSPHATASE"/>
    <property type="match status" value="1"/>
</dbReference>
<proteinExistence type="inferred from homology"/>
<comment type="similarity">
    <text evidence="1">Belongs to the HAD-like hydrolase superfamily. SerB family.</text>
</comment>
<keyword evidence="2" id="KW-0479">Metal-binding</keyword>
<sequence>MSIVTVDFDGTLYQGNSFKAMFEIGKKRFSAKEWLVVASGLVRATAVGLTKGKLKFQHEFFKAFAKTFKNQTNLELDLFFKELVELGKDEVHQELVYKIREHQSKGDTIIVLSGALQPFLKAFTTYLDLDVKIISTELLFDQAGHCTGEIGEIVNGDVKVQRLKAWIEEQTNIASHEIWAYADSESDIPLLKYVTHPMVVNPKTDMLKIAEQNSWPIFGVVTA</sequence>
<keyword evidence="6" id="KW-1185">Reference proteome</keyword>
<dbReference type="AlphaFoldDB" id="A0A6M0Q868"/>
<dbReference type="InterPro" id="IPR036412">
    <property type="entry name" value="HAD-like_sf"/>
</dbReference>
<evidence type="ECO:0000256" key="3">
    <source>
        <dbReference type="ARBA" id="ARBA00022801"/>
    </source>
</evidence>
<reference evidence="5 6" key="1">
    <citation type="submission" date="2020-02" db="EMBL/GenBank/DDBJ databases">
        <title>Bacillus aquiflavi sp. nov., isolated from yellow water of strong flavor Chinese baijiu in Yibin region of China.</title>
        <authorList>
            <person name="Xie J."/>
        </authorList>
    </citation>
    <scope>NUCLEOTIDE SEQUENCE [LARGE SCALE GENOMIC DNA]</scope>
    <source>
        <strain evidence="5 6">SA4</strain>
    </source>
</reference>
<keyword evidence="3 5" id="KW-0378">Hydrolase</keyword>
<protein>
    <submittedName>
        <fullName evidence="5">Haloacid dehalogenase-like hydrolase</fullName>
    </submittedName>
</protein>
<gene>
    <name evidence="5" type="ORF">G4D63_12140</name>
</gene>
<dbReference type="InterPro" id="IPR050582">
    <property type="entry name" value="HAD-like_SerB"/>
</dbReference>
<dbReference type="SUPFAM" id="SSF56784">
    <property type="entry name" value="HAD-like"/>
    <property type="match status" value="1"/>
</dbReference>
<accession>A0A6M0Q868</accession>
<organism evidence="5 6">
    <name type="scientific">Bacillus mesophilus</name>
    <dbReference type="NCBI Taxonomy" id="1808955"/>
    <lineage>
        <taxon>Bacteria</taxon>
        <taxon>Bacillati</taxon>
        <taxon>Bacillota</taxon>
        <taxon>Bacilli</taxon>
        <taxon>Bacillales</taxon>
        <taxon>Bacillaceae</taxon>
        <taxon>Bacillus</taxon>
    </lineage>
</organism>
<evidence type="ECO:0000256" key="4">
    <source>
        <dbReference type="ARBA" id="ARBA00022842"/>
    </source>
</evidence>
<evidence type="ECO:0000256" key="2">
    <source>
        <dbReference type="ARBA" id="ARBA00022723"/>
    </source>
</evidence>
<name>A0A6M0Q868_9BACI</name>
<dbReference type="GO" id="GO:0046872">
    <property type="term" value="F:metal ion binding"/>
    <property type="evidence" value="ECO:0007669"/>
    <property type="project" value="UniProtKB-KW"/>
</dbReference>
<keyword evidence="4" id="KW-0460">Magnesium</keyword>
<dbReference type="Gene3D" id="1.20.1440.100">
    <property type="entry name" value="SG protein - dephosphorylation function"/>
    <property type="match status" value="1"/>
</dbReference>
<dbReference type="InterPro" id="IPR023214">
    <property type="entry name" value="HAD_sf"/>
</dbReference>
<dbReference type="EMBL" id="JAAIWM010000004">
    <property type="protein sequence ID" value="NEY72477.1"/>
    <property type="molecule type" value="Genomic_DNA"/>
</dbReference>